<name>A0ABR2VHQ9_9PEZI</name>
<evidence type="ECO:0000313" key="3">
    <source>
        <dbReference type="EMBL" id="KAK9426472.1"/>
    </source>
</evidence>
<feature type="transmembrane region" description="Helical" evidence="2">
    <location>
        <begin position="23"/>
        <end position="45"/>
    </location>
</feature>
<keyword evidence="2" id="KW-0812">Transmembrane</keyword>
<keyword evidence="4" id="KW-1185">Reference proteome</keyword>
<evidence type="ECO:0000256" key="1">
    <source>
        <dbReference type="SAM" id="MobiDB-lite"/>
    </source>
</evidence>
<evidence type="ECO:0000256" key="2">
    <source>
        <dbReference type="SAM" id="Phobius"/>
    </source>
</evidence>
<reference evidence="3 4" key="1">
    <citation type="journal article" date="2024" name="J. Plant Pathol.">
        <title>Sequence and assembly of the genome of Seiridium unicorne, isolate CBS 538.82, causal agent of cypress canker disease.</title>
        <authorList>
            <person name="Scali E."/>
            <person name="Rocca G.D."/>
            <person name="Danti R."/>
            <person name="Garbelotto M."/>
            <person name="Barberini S."/>
            <person name="Baroncelli R."/>
            <person name="Emiliani G."/>
        </authorList>
    </citation>
    <scope>NUCLEOTIDE SEQUENCE [LARGE SCALE GENOMIC DNA]</scope>
    <source>
        <strain evidence="3 4">BM-138-508</strain>
    </source>
</reference>
<proteinExistence type="predicted"/>
<dbReference type="Proteomes" id="UP001408356">
    <property type="component" value="Unassembled WGS sequence"/>
</dbReference>
<protein>
    <submittedName>
        <fullName evidence="3">Uncharacterized protein</fullName>
    </submittedName>
</protein>
<gene>
    <name evidence="3" type="ORF">SUNI508_02913</name>
</gene>
<feature type="compositionally biased region" description="Polar residues" evidence="1">
    <location>
        <begin position="78"/>
        <end position="88"/>
    </location>
</feature>
<comment type="caution">
    <text evidence="3">The sequence shown here is derived from an EMBL/GenBank/DDBJ whole genome shotgun (WGS) entry which is preliminary data.</text>
</comment>
<accession>A0ABR2VHQ9</accession>
<evidence type="ECO:0000313" key="4">
    <source>
        <dbReference type="Proteomes" id="UP001408356"/>
    </source>
</evidence>
<feature type="region of interest" description="Disordered" evidence="1">
    <location>
        <begin position="62"/>
        <end position="88"/>
    </location>
</feature>
<keyword evidence="2" id="KW-0472">Membrane</keyword>
<organism evidence="3 4">
    <name type="scientific">Seiridium unicorne</name>
    <dbReference type="NCBI Taxonomy" id="138068"/>
    <lineage>
        <taxon>Eukaryota</taxon>
        <taxon>Fungi</taxon>
        <taxon>Dikarya</taxon>
        <taxon>Ascomycota</taxon>
        <taxon>Pezizomycotina</taxon>
        <taxon>Sordariomycetes</taxon>
        <taxon>Xylariomycetidae</taxon>
        <taxon>Amphisphaeriales</taxon>
        <taxon>Sporocadaceae</taxon>
        <taxon>Seiridium</taxon>
    </lineage>
</organism>
<dbReference type="EMBL" id="JARVKF010000002">
    <property type="protein sequence ID" value="KAK9426472.1"/>
    <property type="molecule type" value="Genomic_DNA"/>
</dbReference>
<sequence length="132" mass="13686">MFVETCASPSGPGSGCFSVCFSVYFSVYFSVCFCGCSRAALVLLLRVVALYPVHHDFVVGADWNTDPSASDQDESGGNAVNISESTEKLSMSSDLVASTNAVPEMVIAAGVAAGTGRTTPRYLEPADGISGE</sequence>
<keyword evidence="2" id="KW-1133">Transmembrane helix</keyword>